<keyword evidence="8 11" id="KW-0521">NADP</keyword>
<dbReference type="PROSITE" id="PS00626">
    <property type="entry name" value="RCC1_2"/>
    <property type="match status" value="1"/>
</dbReference>
<evidence type="ECO:0000256" key="9">
    <source>
        <dbReference type="ARBA" id="ARBA00023141"/>
    </source>
</evidence>
<keyword evidence="7 11" id="KW-0274">FAD</keyword>
<evidence type="ECO:0000256" key="2">
    <source>
        <dbReference type="ARBA" id="ARBA00008014"/>
    </source>
</evidence>
<feature type="binding site" evidence="11">
    <location>
        <position position="335"/>
    </location>
    <ligand>
        <name>FMN</name>
        <dbReference type="ChEBI" id="CHEBI:58210"/>
    </ligand>
</feature>
<dbReference type="NCBIfam" id="NF003793">
    <property type="entry name" value="PRK05382.1"/>
    <property type="match status" value="1"/>
</dbReference>
<evidence type="ECO:0000256" key="5">
    <source>
        <dbReference type="ARBA" id="ARBA00022630"/>
    </source>
</evidence>
<dbReference type="GO" id="GO:0009073">
    <property type="term" value="P:aromatic amino acid family biosynthetic process"/>
    <property type="evidence" value="ECO:0007669"/>
    <property type="project" value="UniProtKB-KW"/>
</dbReference>
<keyword evidence="9 11" id="KW-0057">Aromatic amino acid biosynthesis</keyword>
<evidence type="ECO:0000256" key="7">
    <source>
        <dbReference type="ARBA" id="ARBA00022827"/>
    </source>
</evidence>
<dbReference type="PANTHER" id="PTHR21085">
    <property type="entry name" value="CHORISMATE SYNTHASE"/>
    <property type="match status" value="1"/>
</dbReference>
<organism evidence="13 14">
    <name type="scientific">Pelotomaculum isophthalicicum JI</name>
    <dbReference type="NCBI Taxonomy" id="947010"/>
    <lineage>
        <taxon>Bacteria</taxon>
        <taxon>Bacillati</taxon>
        <taxon>Bacillota</taxon>
        <taxon>Clostridia</taxon>
        <taxon>Eubacteriales</taxon>
        <taxon>Desulfotomaculaceae</taxon>
        <taxon>Pelotomaculum</taxon>
    </lineage>
</organism>
<dbReference type="PROSITE" id="PS00787">
    <property type="entry name" value="CHORISMATE_SYNTHASE_1"/>
    <property type="match status" value="1"/>
</dbReference>
<comment type="caution">
    <text evidence="13">The sequence shown here is derived from an EMBL/GenBank/DDBJ whole genome shotgun (WGS) entry which is preliminary data.</text>
</comment>
<evidence type="ECO:0000256" key="12">
    <source>
        <dbReference type="RuleBase" id="RU000605"/>
    </source>
</evidence>
<feature type="binding site" evidence="11">
    <location>
        <position position="294"/>
    </location>
    <ligand>
        <name>FMN</name>
        <dbReference type="ChEBI" id="CHEBI:58210"/>
    </ligand>
</feature>
<comment type="function">
    <text evidence="11">Catalyzes the anti-1,4-elimination of the C-3 phosphate and the C-6 proR hydrogen from 5-enolpyruvylshikimate-3-phosphate (EPSP) to yield chorismate, which is the branch point compound that serves as the starting substrate for the three terminal pathways of aromatic amino acid biosynthesis. This reaction introduces a second double bond into the aromatic ring system.</text>
</comment>
<comment type="pathway">
    <text evidence="1 11 12">Metabolic intermediate biosynthesis; chorismate biosynthesis; chorismate from D-erythrose 4-phosphate and phosphoenolpyruvate: step 7/7.</text>
</comment>
<comment type="similarity">
    <text evidence="2 11 12">Belongs to the chorismate synthase family.</text>
</comment>
<dbReference type="EMBL" id="JAKOAV010000032">
    <property type="protein sequence ID" value="MDF9409480.1"/>
    <property type="molecule type" value="Genomic_DNA"/>
</dbReference>
<accession>A0A9X4H395</accession>
<keyword evidence="6 11" id="KW-0288">FMN</keyword>
<dbReference type="PANTHER" id="PTHR21085:SF0">
    <property type="entry name" value="CHORISMATE SYNTHASE"/>
    <property type="match status" value="1"/>
</dbReference>
<keyword evidence="10 11" id="KW-0456">Lyase</keyword>
<dbReference type="CDD" id="cd07304">
    <property type="entry name" value="Chorismate_synthase"/>
    <property type="match status" value="1"/>
</dbReference>
<dbReference type="FunFam" id="3.60.150.10:FF:000002">
    <property type="entry name" value="Chorismate synthase"/>
    <property type="match status" value="1"/>
</dbReference>
<evidence type="ECO:0000256" key="10">
    <source>
        <dbReference type="ARBA" id="ARBA00023239"/>
    </source>
</evidence>
<evidence type="ECO:0000313" key="13">
    <source>
        <dbReference type="EMBL" id="MDF9409480.1"/>
    </source>
</evidence>
<evidence type="ECO:0000313" key="14">
    <source>
        <dbReference type="Proteomes" id="UP001154312"/>
    </source>
</evidence>
<dbReference type="GO" id="GO:0005829">
    <property type="term" value="C:cytosol"/>
    <property type="evidence" value="ECO:0007669"/>
    <property type="project" value="TreeGrafter"/>
</dbReference>
<name>A0A9X4H395_9FIRM</name>
<evidence type="ECO:0000256" key="8">
    <source>
        <dbReference type="ARBA" id="ARBA00022857"/>
    </source>
</evidence>
<keyword evidence="4 11" id="KW-0028">Amino-acid biosynthesis</keyword>
<proteinExistence type="inferred from homology"/>
<sequence length="386" mass="41514">MRYLTAGESHGAVLTAIIEGMPAGLPLTGDYINRQLARRQGGYGRGARMKIESDTVRFLSGVRGGLTLGSPITLQVENKDWDNWSEIMSPEPDGRVEERVVTRPRPGHADLAGALKYRHRDIRNVLERSSARETAARVAVGSVARRLLEELGIKIIGQVVRIGGTEANAGSLNMEELTAGLAGSQLQCADPVAEQRMIAEIDRARQAGDTLGGVFEINCYGIPAGLGSYVQWDRKLDGRLAAAVMSIQAIKGVEIGLGFAAAEQAGSLVQDEIFYGQDGEGFYRRTNHAGGIEGGVTNGEVVVLRAAMKPIPTLYRPLKSVHIITKEPVEASIERSDTCAVPAACVIGEAVVAWEIAAACLEKCGCDSLAELKDNWNSYLLYLRQV</sequence>
<dbReference type="InterPro" id="IPR000453">
    <property type="entry name" value="Chorismate_synth"/>
</dbReference>
<dbReference type="Proteomes" id="UP001154312">
    <property type="component" value="Unassembled WGS sequence"/>
</dbReference>
<dbReference type="Pfam" id="PF01264">
    <property type="entry name" value="Chorismate_synt"/>
    <property type="match status" value="1"/>
</dbReference>
<protein>
    <recommendedName>
        <fullName evidence="3 11">Chorismate synthase</fullName>
        <shortName evidence="11">CS</shortName>
        <ecNumber evidence="3 11">4.2.3.5</ecNumber>
    </recommendedName>
    <alternativeName>
        <fullName evidence="11">5-enolpyruvylshikimate-3-phosphate phospholyase</fullName>
    </alternativeName>
</protein>
<evidence type="ECO:0000256" key="3">
    <source>
        <dbReference type="ARBA" id="ARBA00013036"/>
    </source>
</evidence>
<feature type="binding site" evidence="11">
    <location>
        <begin position="128"/>
        <end position="130"/>
    </location>
    <ligand>
        <name>FMN</name>
        <dbReference type="ChEBI" id="CHEBI:58210"/>
    </ligand>
</feature>
<dbReference type="PROSITE" id="PS00788">
    <property type="entry name" value="CHORISMATE_SYNTHASE_2"/>
    <property type="match status" value="1"/>
</dbReference>
<dbReference type="PIRSF" id="PIRSF001456">
    <property type="entry name" value="Chorismate_synth"/>
    <property type="match status" value="1"/>
</dbReference>
<dbReference type="InterPro" id="IPR000408">
    <property type="entry name" value="Reg_chr_condens"/>
</dbReference>
<dbReference type="Gene3D" id="3.60.150.10">
    <property type="entry name" value="Chorismate synthase AroC"/>
    <property type="match status" value="1"/>
</dbReference>
<feature type="binding site" evidence="11">
    <location>
        <begin position="248"/>
        <end position="249"/>
    </location>
    <ligand>
        <name>FMN</name>
        <dbReference type="ChEBI" id="CHEBI:58210"/>
    </ligand>
</feature>
<dbReference type="NCBIfam" id="TIGR00033">
    <property type="entry name" value="aroC"/>
    <property type="match status" value="1"/>
</dbReference>
<dbReference type="GO" id="GO:0010181">
    <property type="term" value="F:FMN binding"/>
    <property type="evidence" value="ECO:0007669"/>
    <property type="project" value="TreeGrafter"/>
</dbReference>
<keyword evidence="5 11" id="KW-0285">Flavoprotein</keyword>
<feature type="binding site" evidence="11">
    <location>
        <begin position="309"/>
        <end position="313"/>
    </location>
    <ligand>
        <name>FMN</name>
        <dbReference type="ChEBI" id="CHEBI:58210"/>
    </ligand>
</feature>
<dbReference type="GO" id="GO:0009423">
    <property type="term" value="P:chorismate biosynthetic process"/>
    <property type="evidence" value="ECO:0007669"/>
    <property type="project" value="UniProtKB-UniRule"/>
</dbReference>
<comment type="subunit">
    <text evidence="11">Homotetramer.</text>
</comment>
<evidence type="ECO:0000256" key="11">
    <source>
        <dbReference type="HAMAP-Rule" id="MF_00300"/>
    </source>
</evidence>
<dbReference type="InterPro" id="IPR020541">
    <property type="entry name" value="Chorismate_synthase_CS"/>
</dbReference>
<feature type="binding site" evidence="11">
    <location>
        <position position="45"/>
    </location>
    <ligand>
        <name>NADP(+)</name>
        <dbReference type="ChEBI" id="CHEBI:58349"/>
    </ligand>
</feature>
<evidence type="ECO:0000256" key="4">
    <source>
        <dbReference type="ARBA" id="ARBA00022605"/>
    </source>
</evidence>
<dbReference type="InterPro" id="IPR035904">
    <property type="entry name" value="Chorismate_synth_AroC_sf"/>
</dbReference>
<comment type="cofactor">
    <cofactor evidence="11 12">
        <name>FMNH2</name>
        <dbReference type="ChEBI" id="CHEBI:57618"/>
    </cofactor>
    <text evidence="11 12">Reduced FMN (FMNH(2)).</text>
</comment>
<dbReference type="SUPFAM" id="SSF103263">
    <property type="entry name" value="Chorismate synthase, AroC"/>
    <property type="match status" value="1"/>
</dbReference>
<evidence type="ECO:0000256" key="6">
    <source>
        <dbReference type="ARBA" id="ARBA00022643"/>
    </source>
</evidence>
<dbReference type="AlphaFoldDB" id="A0A9X4H395"/>
<dbReference type="GO" id="GO:0008652">
    <property type="term" value="P:amino acid biosynthetic process"/>
    <property type="evidence" value="ECO:0007669"/>
    <property type="project" value="UniProtKB-KW"/>
</dbReference>
<keyword evidence="14" id="KW-1185">Reference proteome</keyword>
<dbReference type="EC" id="4.2.3.5" evidence="3 11"/>
<gene>
    <name evidence="11 13" type="primary">aroC</name>
    <name evidence="13" type="ORF">L7E55_14135</name>
</gene>
<dbReference type="HAMAP" id="MF_00300">
    <property type="entry name" value="Chorismate_synth"/>
    <property type="match status" value="1"/>
</dbReference>
<reference evidence="13" key="1">
    <citation type="submission" date="2022-02" db="EMBL/GenBank/DDBJ databases">
        <authorList>
            <person name="Leng L."/>
        </authorList>
    </citation>
    <scope>NUCLEOTIDE SEQUENCE</scope>
    <source>
        <strain evidence="13">JI</strain>
    </source>
</reference>
<feature type="binding site" evidence="11">
    <location>
        <position position="39"/>
    </location>
    <ligand>
        <name>NADP(+)</name>
        <dbReference type="ChEBI" id="CHEBI:58349"/>
    </ligand>
</feature>
<dbReference type="GO" id="GO:0004107">
    <property type="term" value="F:chorismate synthase activity"/>
    <property type="evidence" value="ECO:0007669"/>
    <property type="project" value="UniProtKB-UniRule"/>
</dbReference>
<evidence type="ECO:0000256" key="1">
    <source>
        <dbReference type="ARBA" id="ARBA00005044"/>
    </source>
</evidence>
<comment type="catalytic activity">
    <reaction evidence="11 12">
        <text>5-O-(1-carboxyvinyl)-3-phosphoshikimate = chorismate + phosphate</text>
        <dbReference type="Rhea" id="RHEA:21020"/>
        <dbReference type="ChEBI" id="CHEBI:29748"/>
        <dbReference type="ChEBI" id="CHEBI:43474"/>
        <dbReference type="ChEBI" id="CHEBI:57701"/>
        <dbReference type="EC" id="4.2.3.5"/>
    </reaction>
</comment>